<evidence type="ECO:0000256" key="1">
    <source>
        <dbReference type="ARBA" id="ARBA00023015"/>
    </source>
</evidence>
<keyword evidence="2" id="KW-0238">DNA-binding</keyword>
<name>A0A926HMJ3_9FIRM</name>
<evidence type="ECO:0000313" key="6">
    <source>
        <dbReference type="Proteomes" id="UP000654279"/>
    </source>
</evidence>
<keyword evidence="6" id="KW-1185">Reference proteome</keyword>
<dbReference type="Gene3D" id="1.10.10.60">
    <property type="entry name" value="Homeodomain-like"/>
    <property type="match status" value="2"/>
</dbReference>
<keyword evidence="3" id="KW-0804">Transcription</keyword>
<dbReference type="SMART" id="SM00342">
    <property type="entry name" value="HTH_ARAC"/>
    <property type="match status" value="1"/>
</dbReference>
<dbReference type="GO" id="GO:0043565">
    <property type="term" value="F:sequence-specific DNA binding"/>
    <property type="evidence" value="ECO:0007669"/>
    <property type="project" value="InterPro"/>
</dbReference>
<dbReference type="InterPro" id="IPR018060">
    <property type="entry name" value="HTH_AraC"/>
</dbReference>
<dbReference type="RefSeq" id="WP_249285071.1">
    <property type="nucleotide sequence ID" value="NZ_JACRSO010000002.1"/>
</dbReference>
<protein>
    <submittedName>
        <fullName evidence="5">Helix-turn-helix domain-containing protein</fullName>
    </submittedName>
</protein>
<dbReference type="PANTHER" id="PTHR43280:SF34">
    <property type="entry name" value="ARAC-FAMILY TRANSCRIPTIONAL REGULATOR"/>
    <property type="match status" value="1"/>
</dbReference>
<evidence type="ECO:0000313" key="5">
    <source>
        <dbReference type="EMBL" id="MBC8529203.1"/>
    </source>
</evidence>
<dbReference type="EMBL" id="JACRSO010000002">
    <property type="protein sequence ID" value="MBC8529203.1"/>
    <property type="molecule type" value="Genomic_DNA"/>
</dbReference>
<feature type="domain" description="HTH araC/xylS-type" evidence="4">
    <location>
        <begin position="309"/>
        <end position="407"/>
    </location>
</feature>
<keyword evidence="1" id="KW-0805">Transcription regulation</keyword>
<dbReference type="PANTHER" id="PTHR43280">
    <property type="entry name" value="ARAC-FAMILY TRANSCRIPTIONAL REGULATOR"/>
    <property type="match status" value="1"/>
</dbReference>
<dbReference type="AlphaFoldDB" id="A0A926HMJ3"/>
<dbReference type="SUPFAM" id="SSF46689">
    <property type="entry name" value="Homeodomain-like"/>
    <property type="match status" value="2"/>
</dbReference>
<evidence type="ECO:0000256" key="2">
    <source>
        <dbReference type="ARBA" id="ARBA00023125"/>
    </source>
</evidence>
<accession>A0A926HMJ3</accession>
<dbReference type="Pfam" id="PF12833">
    <property type="entry name" value="HTH_18"/>
    <property type="match status" value="1"/>
</dbReference>
<organism evidence="5 6">
    <name type="scientific">Luoshenia tenuis</name>
    <dbReference type="NCBI Taxonomy" id="2763654"/>
    <lineage>
        <taxon>Bacteria</taxon>
        <taxon>Bacillati</taxon>
        <taxon>Bacillota</taxon>
        <taxon>Clostridia</taxon>
        <taxon>Christensenellales</taxon>
        <taxon>Christensenellaceae</taxon>
        <taxon>Luoshenia</taxon>
    </lineage>
</organism>
<sequence length="417" mass="47563">MRAAKQWEAISEACKLLYGISRVPIHIMEGPEQLVMAYPRTSLMQNLKLSPSLQQKLVERVARGPVMGAFNAQLLYACMAFELEKTYYVFIGPGLLSRTNLADLADIEPVFGGEDVRLLFELLSQMPQVDVTAFTYLVRAVYFAIFEQPLKLDEIQKDEQEWLVPGREDLQELAILPDTERQMGRTYLINVMHIEECIRDGDIQRLKALIDSGNGAAVAALDPPDYPWEDPLRRAKNLVIAASVAFTRATVASGLDMEEITPISKRYVHRAESCEEIQELVAMADKMALDFAECVAGRKKGRALSQQVARAQRYIYHHLHFDITLKDLAAYVHLSPRYLSHIFKEEVGISVVDYIQMERVEEAKKLLRFSSYSFAEISRFLNFASQSYFIKIFQKHTGLTPLQYRKQSGRGKVLEER</sequence>
<comment type="caution">
    <text evidence="5">The sequence shown here is derived from an EMBL/GenBank/DDBJ whole genome shotgun (WGS) entry which is preliminary data.</text>
</comment>
<dbReference type="GO" id="GO:0003700">
    <property type="term" value="F:DNA-binding transcription factor activity"/>
    <property type="evidence" value="ECO:0007669"/>
    <property type="project" value="InterPro"/>
</dbReference>
<reference evidence="5" key="1">
    <citation type="submission" date="2020-08" db="EMBL/GenBank/DDBJ databases">
        <title>Genome public.</title>
        <authorList>
            <person name="Liu C."/>
            <person name="Sun Q."/>
        </authorList>
    </citation>
    <scope>NUCLEOTIDE SEQUENCE</scope>
    <source>
        <strain evidence="5">NSJ-44</strain>
    </source>
</reference>
<dbReference type="PROSITE" id="PS01124">
    <property type="entry name" value="HTH_ARAC_FAMILY_2"/>
    <property type="match status" value="1"/>
</dbReference>
<gene>
    <name evidence="5" type="ORF">H8699_07155</name>
</gene>
<evidence type="ECO:0000259" key="4">
    <source>
        <dbReference type="PROSITE" id="PS01124"/>
    </source>
</evidence>
<dbReference type="InterPro" id="IPR009057">
    <property type="entry name" value="Homeodomain-like_sf"/>
</dbReference>
<proteinExistence type="predicted"/>
<dbReference type="Proteomes" id="UP000654279">
    <property type="component" value="Unassembled WGS sequence"/>
</dbReference>
<evidence type="ECO:0000256" key="3">
    <source>
        <dbReference type="ARBA" id="ARBA00023163"/>
    </source>
</evidence>